<proteinExistence type="predicted"/>
<keyword evidence="2" id="KW-1185">Reference proteome</keyword>
<dbReference type="OrthoDB" id="8563638at2"/>
<name>A0A2S0N670_9BURK</name>
<dbReference type="EMBL" id="CP027670">
    <property type="protein sequence ID" value="AVO43471.1"/>
    <property type="molecule type" value="Genomic_DNA"/>
</dbReference>
<reference evidence="1 2" key="1">
    <citation type="submission" date="2018-03" db="EMBL/GenBank/DDBJ databases">
        <title>Genome sequencing of Simplicispira sp.</title>
        <authorList>
            <person name="Kim S.-J."/>
            <person name="Heo J."/>
            <person name="Kwon S.-W."/>
        </authorList>
    </citation>
    <scope>NUCLEOTIDE SEQUENCE [LARGE SCALE GENOMIC DNA]</scope>
    <source>
        <strain evidence="1 2">SC1-8</strain>
        <plasmid evidence="1 2">unnamed1</plasmid>
    </source>
</reference>
<evidence type="ECO:0000313" key="1">
    <source>
        <dbReference type="EMBL" id="AVO43471.1"/>
    </source>
</evidence>
<keyword evidence="1" id="KW-0614">Plasmid</keyword>
<dbReference type="Proteomes" id="UP000239326">
    <property type="component" value="Plasmid unnamed1"/>
</dbReference>
<dbReference type="AlphaFoldDB" id="A0A2S0N670"/>
<gene>
    <name evidence="1" type="ORF">C6571_18775</name>
</gene>
<organism evidence="1 2">
    <name type="scientific">Simplicispira suum</name>
    <dbReference type="NCBI Taxonomy" id="2109915"/>
    <lineage>
        <taxon>Bacteria</taxon>
        <taxon>Pseudomonadati</taxon>
        <taxon>Pseudomonadota</taxon>
        <taxon>Betaproteobacteria</taxon>
        <taxon>Burkholderiales</taxon>
        <taxon>Comamonadaceae</taxon>
        <taxon>Simplicispira</taxon>
    </lineage>
</organism>
<dbReference type="KEGG" id="simp:C6571_18775"/>
<accession>A0A2S0N670</accession>
<geneLocation type="plasmid" evidence="1 2">
    <name>unnamed1</name>
</geneLocation>
<evidence type="ECO:0000313" key="2">
    <source>
        <dbReference type="Proteomes" id="UP000239326"/>
    </source>
</evidence>
<sequence>MYGRINLNTIDTQPGAGNAFSPPAGFNGNYRQFINQRVKADPGVRQHIAIVALKFRREQTPPAFHGQYANEAQAFARAVLRKLIAASAALREKQDDDES</sequence>
<dbReference type="RefSeq" id="WP_106448419.1">
    <property type="nucleotide sequence ID" value="NZ_CP027670.1"/>
</dbReference>
<protein>
    <submittedName>
        <fullName evidence="1">Uncharacterized protein</fullName>
    </submittedName>
</protein>